<feature type="signal peptide" evidence="1">
    <location>
        <begin position="1"/>
        <end position="30"/>
    </location>
</feature>
<evidence type="ECO:0000313" key="3">
    <source>
        <dbReference type="Proteomes" id="UP000659223"/>
    </source>
</evidence>
<dbReference type="Proteomes" id="UP000659223">
    <property type="component" value="Unassembled WGS sequence"/>
</dbReference>
<reference evidence="3" key="1">
    <citation type="journal article" date="2019" name="Int. J. Syst. Evol. Microbiol.">
        <title>The Global Catalogue of Microorganisms (GCM) 10K type strain sequencing project: providing services to taxonomists for standard genome sequencing and annotation.</title>
        <authorList>
            <consortium name="The Broad Institute Genomics Platform"/>
            <consortium name="The Broad Institute Genome Sequencing Center for Infectious Disease"/>
            <person name="Wu L."/>
            <person name="Ma J."/>
        </authorList>
    </citation>
    <scope>NUCLEOTIDE SEQUENCE [LARGE SCALE GENOMIC DNA]</scope>
    <source>
        <strain evidence="3">JCM 4586</strain>
    </source>
</reference>
<sequence length="195" mass="19457">MTPARPVPLARRLLTITVSALLALGTTAAAGRTQEATAQAPGTRLTCSVRTVPGRPLTFSPPLGAMARPVTATGAVLLDGCSSPDGSAPRIASGRLDFRGSGRASCTRVTGARGTGRLVWYGAAGRQGRALGTSALTLTPHPGASSVAAGFLSGTVASGMLAHRQVTGHVSAAGTSRCLTRGLPAVEAAGRVSFS</sequence>
<keyword evidence="1" id="KW-0732">Signal</keyword>
<evidence type="ECO:0000256" key="1">
    <source>
        <dbReference type="SAM" id="SignalP"/>
    </source>
</evidence>
<proteinExistence type="predicted"/>
<dbReference type="EMBL" id="BMUT01000007">
    <property type="protein sequence ID" value="GGX88388.1"/>
    <property type="molecule type" value="Genomic_DNA"/>
</dbReference>
<feature type="chain" id="PRO_5045983581" evidence="1">
    <location>
        <begin position="31"/>
        <end position="195"/>
    </location>
</feature>
<dbReference type="RefSeq" id="WP_190022846.1">
    <property type="nucleotide sequence ID" value="NZ_BMUT01000007.1"/>
</dbReference>
<comment type="caution">
    <text evidence="2">The sequence shown here is derived from an EMBL/GenBank/DDBJ whole genome shotgun (WGS) entry which is preliminary data.</text>
</comment>
<organism evidence="2 3">
    <name type="scientific">Streptomyces hiroshimensis</name>
    <dbReference type="NCBI Taxonomy" id="66424"/>
    <lineage>
        <taxon>Bacteria</taxon>
        <taxon>Bacillati</taxon>
        <taxon>Actinomycetota</taxon>
        <taxon>Actinomycetes</taxon>
        <taxon>Kitasatosporales</taxon>
        <taxon>Streptomycetaceae</taxon>
        <taxon>Streptomyces</taxon>
    </lineage>
</organism>
<gene>
    <name evidence="2" type="ORF">GCM10010324_37710</name>
</gene>
<accession>A0ABQ2YN94</accession>
<evidence type="ECO:0000313" key="2">
    <source>
        <dbReference type="EMBL" id="GGX88388.1"/>
    </source>
</evidence>
<protein>
    <submittedName>
        <fullName evidence="2">Uncharacterized protein</fullName>
    </submittedName>
</protein>
<keyword evidence="3" id="KW-1185">Reference proteome</keyword>
<name>A0ABQ2YN94_9ACTN</name>